<dbReference type="PANTHER" id="PTHR23259:SF70">
    <property type="entry name" value="ACCESSORY GLAND PROTEIN ACP62F-RELATED"/>
    <property type="match status" value="1"/>
</dbReference>
<dbReference type="AlphaFoldDB" id="A0A8S3W698"/>
<name>A0A8S3W698_PARAO</name>
<dbReference type="CDD" id="cd19941">
    <property type="entry name" value="TIL"/>
    <property type="match status" value="3"/>
</dbReference>
<dbReference type="InterPro" id="IPR002919">
    <property type="entry name" value="TIL_dom"/>
</dbReference>
<evidence type="ECO:0000259" key="2">
    <source>
        <dbReference type="Pfam" id="PF01826"/>
    </source>
</evidence>
<evidence type="ECO:0000313" key="4">
    <source>
        <dbReference type="Proteomes" id="UP000691718"/>
    </source>
</evidence>
<feature type="domain" description="TIL" evidence="2">
    <location>
        <begin position="62"/>
        <end position="114"/>
    </location>
</feature>
<dbReference type="PANTHER" id="PTHR23259">
    <property type="entry name" value="RIDDLE"/>
    <property type="match status" value="1"/>
</dbReference>
<keyword evidence="4" id="KW-1185">Reference proteome</keyword>
<protein>
    <submittedName>
        <fullName evidence="3">(apollo) hypothetical protein</fullName>
    </submittedName>
</protein>
<evidence type="ECO:0000313" key="3">
    <source>
        <dbReference type="EMBL" id="CAG4942790.1"/>
    </source>
</evidence>
<gene>
    <name evidence="3" type="ORF">PAPOLLO_LOCUS2522</name>
</gene>
<dbReference type="InterPro" id="IPR051368">
    <property type="entry name" value="SerProtInhib-TIL_Domain"/>
</dbReference>
<dbReference type="Pfam" id="PF01826">
    <property type="entry name" value="TIL"/>
    <property type="match status" value="3"/>
</dbReference>
<sequence>MQDEKNLASIPIIENSCSVGNTIVKDRPSSNEITMDEDTLLEMSDNSDDTYVPTENYRDDGQNEEFNSCGSACPPTCSQTEPQAFIQVCRKVCFCKSGYYRHEYTHNCVKRDQCSETEDYQVCGENEEFNSCGSACPPTCSQPEPEDCIQVCREGCFCKPGYYTDDCYYYYINMCEIWDQYSENCCPENEVCNMCNAGCQPSCSNTDPFGTNLCVAGCVCTPGLQRNDYGECVRVDKCFENGSQNSFLYNLCGLLYVESMK</sequence>
<evidence type="ECO:0000256" key="1">
    <source>
        <dbReference type="ARBA" id="ARBA00023157"/>
    </source>
</evidence>
<dbReference type="EMBL" id="CAJQZP010000171">
    <property type="protein sequence ID" value="CAG4942790.1"/>
    <property type="molecule type" value="Genomic_DNA"/>
</dbReference>
<feature type="domain" description="TIL" evidence="2">
    <location>
        <begin position="186"/>
        <end position="238"/>
    </location>
</feature>
<organism evidence="3 4">
    <name type="scientific">Parnassius apollo</name>
    <name type="common">Apollo butterfly</name>
    <name type="synonym">Papilio apollo</name>
    <dbReference type="NCBI Taxonomy" id="110799"/>
    <lineage>
        <taxon>Eukaryota</taxon>
        <taxon>Metazoa</taxon>
        <taxon>Ecdysozoa</taxon>
        <taxon>Arthropoda</taxon>
        <taxon>Hexapoda</taxon>
        <taxon>Insecta</taxon>
        <taxon>Pterygota</taxon>
        <taxon>Neoptera</taxon>
        <taxon>Endopterygota</taxon>
        <taxon>Lepidoptera</taxon>
        <taxon>Glossata</taxon>
        <taxon>Ditrysia</taxon>
        <taxon>Papilionoidea</taxon>
        <taxon>Papilionidae</taxon>
        <taxon>Parnassiinae</taxon>
        <taxon>Parnassini</taxon>
        <taxon>Parnassius</taxon>
        <taxon>Parnassius</taxon>
    </lineage>
</organism>
<comment type="caution">
    <text evidence="3">The sequence shown here is derived from an EMBL/GenBank/DDBJ whole genome shotgun (WGS) entry which is preliminary data.</text>
</comment>
<feature type="domain" description="TIL" evidence="2">
    <location>
        <begin position="123"/>
        <end position="165"/>
    </location>
</feature>
<keyword evidence="1" id="KW-1015">Disulfide bond</keyword>
<proteinExistence type="predicted"/>
<dbReference type="Proteomes" id="UP000691718">
    <property type="component" value="Unassembled WGS sequence"/>
</dbReference>
<accession>A0A8S3W698</accession>
<reference evidence="3" key="1">
    <citation type="submission" date="2021-04" db="EMBL/GenBank/DDBJ databases">
        <authorList>
            <person name="Tunstrom K."/>
        </authorList>
    </citation>
    <scope>NUCLEOTIDE SEQUENCE</scope>
</reference>
<dbReference type="OrthoDB" id="6236007at2759"/>